<feature type="domain" description="Translation elongation factor P/YeiP central" evidence="6">
    <location>
        <begin position="32"/>
        <end position="86"/>
    </location>
</feature>
<dbReference type="SMART" id="SM01185">
    <property type="entry name" value="EFP"/>
    <property type="match status" value="1"/>
</dbReference>
<keyword evidence="4" id="KW-0648">Protein biosynthesis</keyword>
<dbReference type="FunFam" id="2.40.50.140:FF:000009">
    <property type="entry name" value="Elongation factor P"/>
    <property type="match status" value="1"/>
</dbReference>
<accession>A0A3B1BWH0</accession>
<dbReference type="Pfam" id="PF01132">
    <property type="entry name" value="EFP"/>
    <property type="match status" value="1"/>
</dbReference>
<proteinExistence type="predicted"/>
<keyword evidence="3 7" id="KW-0251">Elongation factor</keyword>
<dbReference type="Gene3D" id="2.40.50.140">
    <property type="entry name" value="Nucleic acid-binding proteins"/>
    <property type="match status" value="2"/>
</dbReference>
<evidence type="ECO:0000313" key="7">
    <source>
        <dbReference type="EMBL" id="VAX22686.1"/>
    </source>
</evidence>
<dbReference type="NCBIfam" id="NF001810">
    <property type="entry name" value="PRK00529.1"/>
    <property type="match status" value="1"/>
</dbReference>
<evidence type="ECO:0000256" key="1">
    <source>
        <dbReference type="ARBA" id="ARBA00004815"/>
    </source>
</evidence>
<evidence type="ECO:0000259" key="6">
    <source>
        <dbReference type="SMART" id="SM01185"/>
    </source>
</evidence>
<sequence>YAQMKLRNVLQGTQTDTRMRTEEKIERAVLEQVEMEYLYDDPAGYCFMNTENYEQVFLNTELLGDAMDYLLPNTKVKVEYFDEKPIGVELPRVVELKITETEPIMKTATITSTPKPATLETGKVVAVPQFISVGEKIRVDTAEGKYLERAK</sequence>
<dbReference type="InterPro" id="IPR013852">
    <property type="entry name" value="Transl_elong_P/YeiP_CS"/>
</dbReference>
<dbReference type="GO" id="GO:0043043">
    <property type="term" value="P:peptide biosynthetic process"/>
    <property type="evidence" value="ECO:0007669"/>
    <property type="project" value="InterPro"/>
</dbReference>
<feature type="domain" description="Elongation factor P C-terminal" evidence="5">
    <location>
        <begin position="94"/>
        <end position="149"/>
    </location>
</feature>
<evidence type="ECO:0000259" key="5">
    <source>
        <dbReference type="SMART" id="SM00841"/>
    </source>
</evidence>
<dbReference type="AlphaFoldDB" id="A0A3B1BWH0"/>
<keyword evidence="2" id="KW-0963">Cytoplasm</keyword>
<dbReference type="EMBL" id="UOGC01000141">
    <property type="protein sequence ID" value="VAX22686.1"/>
    <property type="molecule type" value="Genomic_DNA"/>
</dbReference>
<dbReference type="PROSITE" id="PS01275">
    <property type="entry name" value="EFP"/>
    <property type="match status" value="1"/>
</dbReference>
<feature type="non-terminal residue" evidence="7">
    <location>
        <position position="1"/>
    </location>
</feature>
<comment type="pathway">
    <text evidence="1">Protein biosynthesis; polypeptide chain elongation.</text>
</comment>
<dbReference type="GO" id="GO:0003746">
    <property type="term" value="F:translation elongation factor activity"/>
    <property type="evidence" value="ECO:0007669"/>
    <property type="project" value="UniProtKB-KW"/>
</dbReference>
<dbReference type="Pfam" id="PF09285">
    <property type="entry name" value="Elong-fact-P_C"/>
    <property type="match status" value="1"/>
</dbReference>
<dbReference type="InterPro" id="IPR001059">
    <property type="entry name" value="Transl_elong_P/YeiP_cen"/>
</dbReference>
<reference evidence="7" key="1">
    <citation type="submission" date="2018-06" db="EMBL/GenBank/DDBJ databases">
        <authorList>
            <person name="Zhirakovskaya E."/>
        </authorList>
    </citation>
    <scope>NUCLEOTIDE SEQUENCE</scope>
</reference>
<evidence type="ECO:0000256" key="3">
    <source>
        <dbReference type="ARBA" id="ARBA00022768"/>
    </source>
</evidence>
<protein>
    <submittedName>
        <fullName evidence="7">Translation elongation factor P</fullName>
    </submittedName>
</protein>
<dbReference type="SUPFAM" id="SSF50249">
    <property type="entry name" value="Nucleic acid-binding proteins"/>
    <property type="match status" value="2"/>
</dbReference>
<evidence type="ECO:0000256" key="4">
    <source>
        <dbReference type="ARBA" id="ARBA00022917"/>
    </source>
</evidence>
<dbReference type="FunFam" id="2.40.50.140:FF:000004">
    <property type="entry name" value="Elongation factor P"/>
    <property type="match status" value="1"/>
</dbReference>
<dbReference type="InterPro" id="IPR020599">
    <property type="entry name" value="Transl_elong_fac_P/YeiP"/>
</dbReference>
<dbReference type="PANTHER" id="PTHR30053:SF14">
    <property type="entry name" value="TRANSLATION ELONGATION FACTOR KOW-LIKE DOMAIN-CONTAINING PROTEIN"/>
    <property type="match status" value="1"/>
</dbReference>
<dbReference type="InterPro" id="IPR011768">
    <property type="entry name" value="Transl_elongation_fac_P"/>
</dbReference>
<dbReference type="InterPro" id="IPR012340">
    <property type="entry name" value="NA-bd_OB-fold"/>
</dbReference>
<name>A0A3B1BWH0_9ZZZZ</name>
<evidence type="ECO:0000256" key="2">
    <source>
        <dbReference type="ARBA" id="ARBA00022490"/>
    </source>
</evidence>
<gene>
    <name evidence="7" type="ORF">MNBD_NITROSPINAE01-303</name>
</gene>
<organism evidence="7">
    <name type="scientific">hydrothermal vent metagenome</name>
    <dbReference type="NCBI Taxonomy" id="652676"/>
    <lineage>
        <taxon>unclassified sequences</taxon>
        <taxon>metagenomes</taxon>
        <taxon>ecological metagenomes</taxon>
    </lineage>
</organism>
<dbReference type="PIRSF" id="PIRSF005901">
    <property type="entry name" value="EF-P"/>
    <property type="match status" value="1"/>
</dbReference>
<dbReference type="CDD" id="cd04470">
    <property type="entry name" value="S1_EF-P_repeat_1"/>
    <property type="match status" value="1"/>
</dbReference>
<dbReference type="UniPathway" id="UPA00345"/>
<dbReference type="NCBIfam" id="TIGR00038">
    <property type="entry name" value="efp"/>
    <property type="match status" value="1"/>
</dbReference>
<dbReference type="SMART" id="SM00841">
    <property type="entry name" value="Elong-fact-P_C"/>
    <property type="match status" value="1"/>
</dbReference>
<dbReference type="GO" id="GO:0005829">
    <property type="term" value="C:cytosol"/>
    <property type="evidence" value="ECO:0007669"/>
    <property type="project" value="UniProtKB-ARBA"/>
</dbReference>
<dbReference type="CDD" id="cd05794">
    <property type="entry name" value="S1_EF-P_repeat_2"/>
    <property type="match status" value="1"/>
</dbReference>
<dbReference type="PANTHER" id="PTHR30053">
    <property type="entry name" value="ELONGATION FACTOR P"/>
    <property type="match status" value="1"/>
</dbReference>
<dbReference type="InterPro" id="IPR015365">
    <property type="entry name" value="Elong-fact-P_C"/>
</dbReference>